<feature type="region of interest" description="Disordered" evidence="1">
    <location>
        <begin position="50"/>
        <end position="85"/>
    </location>
</feature>
<dbReference type="OrthoDB" id="10576990at2759"/>
<evidence type="ECO:0000313" key="2">
    <source>
        <dbReference type="EMBL" id="THH10587.1"/>
    </source>
</evidence>
<name>A0A4S4LFV7_9AGAM</name>
<proteinExistence type="predicted"/>
<accession>A0A4S4LFV7</accession>
<keyword evidence="3" id="KW-1185">Reference proteome</keyword>
<dbReference type="EMBL" id="SGPK01000032">
    <property type="protein sequence ID" value="THH10587.1"/>
    <property type="molecule type" value="Genomic_DNA"/>
</dbReference>
<evidence type="ECO:0000313" key="3">
    <source>
        <dbReference type="Proteomes" id="UP000308199"/>
    </source>
</evidence>
<feature type="region of interest" description="Disordered" evidence="1">
    <location>
        <begin position="108"/>
        <end position="138"/>
    </location>
</feature>
<protein>
    <submittedName>
        <fullName evidence="2">Uncharacterized protein</fullName>
    </submittedName>
</protein>
<comment type="caution">
    <text evidence="2">The sequence shown here is derived from an EMBL/GenBank/DDBJ whole genome shotgun (WGS) entry which is preliminary data.</text>
</comment>
<evidence type="ECO:0000256" key="1">
    <source>
        <dbReference type="SAM" id="MobiDB-lite"/>
    </source>
</evidence>
<gene>
    <name evidence="2" type="ORF">EW145_g1233</name>
</gene>
<sequence length="138" mass="14825">MSGFPKSYSSRRAFLPYLKSASSKLNISALGSTSSLSAFFSSTNIRGIISGREKENALPTRPKAKSTTPSDKSKKQSAYPEISAPQLSPEGLAAVKARFTLIPLAKLDREADMNSDGEPNALEEDSFEHIESATVQLA</sequence>
<reference evidence="2 3" key="1">
    <citation type="submission" date="2019-02" db="EMBL/GenBank/DDBJ databases">
        <title>Genome sequencing of the rare red list fungi Phellinidium pouzarii.</title>
        <authorList>
            <person name="Buettner E."/>
            <person name="Kellner H."/>
        </authorList>
    </citation>
    <scope>NUCLEOTIDE SEQUENCE [LARGE SCALE GENOMIC DNA]</scope>
    <source>
        <strain evidence="2 3">DSM 108285</strain>
    </source>
</reference>
<dbReference type="Proteomes" id="UP000308199">
    <property type="component" value="Unassembled WGS sequence"/>
</dbReference>
<organism evidence="2 3">
    <name type="scientific">Phellinidium pouzarii</name>
    <dbReference type="NCBI Taxonomy" id="167371"/>
    <lineage>
        <taxon>Eukaryota</taxon>
        <taxon>Fungi</taxon>
        <taxon>Dikarya</taxon>
        <taxon>Basidiomycota</taxon>
        <taxon>Agaricomycotina</taxon>
        <taxon>Agaricomycetes</taxon>
        <taxon>Hymenochaetales</taxon>
        <taxon>Hymenochaetaceae</taxon>
        <taxon>Phellinidium</taxon>
    </lineage>
</organism>
<dbReference type="AlphaFoldDB" id="A0A4S4LFV7"/>